<evidence type="ECO:0000259" key="2">
    <source>
        <dbReference type="PROSITE" id="PS50222"/>
    </source>
</evidence>
<reference evidence="3" key="1">
    <citation type="submission" date="2021-02" db="EMBL/GenBank/DDBJ databases">
        <authorList>
            <person name="Dougan E. K."/>
            <person name="Rhodes N."/>
            <person name="Thang M."/>
            <person name="Chan C."/>
        </authorList>
    </citation>
    <scope>NUCLEOTIDE SEQUENCE</scope>
</reference>
<keyword evidence="1" id="KW-1133">Transmembrane helix</keyword>
<feature type="transmembrane region" description="Helical" evidence="1">
    <location>
        <begin position="444"/>
        <end position="464"/>
    </location>
</feature>
<proteinExistence type="predicted"/>
<keyword evidence="1" id="KW-0472">Membrane</keyword>
<dbReference type="EMBL" id="CAJNNW010028103">
    <property type="protein sequence ID" value="CAE8694667.1"/>
    <property type="molecule type" value="Genomic_DNA"/>
</dbReference>
<feature type="non-terminal residue" evidence="3">
    <location>
        <position position="1"/>
    </location>
</feature>
<evidence type="ECO:0000313" key="3">
    <source>
        <dbReference type="EMBL" id="CAE8694667.1"/>
    </source>
</evidence>
<gene>
    <name evidence="3" type="ORF">PGLA2088_LOCUS28963</name>
</gene>
<keyword evidence="1" id="KW-0812">Transmembrane</keyword>
<evidence type="ECO:0000313" key="4">
    <source>
        <dbReference type="Proteomes" id="UP000626109"/>
    </source>
</evidence>
<feature type="domain" description="EF-hand" evidence="2">
    <location>
        <begin position="12"/>
        <end position="47"/>
    </location>
</feature>
<evidence type="ECO:0000256" key="1">
    <source>
        <dbReference type="SAM" id="Phobius"/>
    </source>
</evidence>
<comment type="caution">
    <text evidence="3">The sequence shown here is derived from an EMBL/GenBank/DDBJ whole genome shotgun (WGS) entry which is preliminary data.</text>
</comment>
<sequence>EMVESGDPQAARREAALASIFSALDQKCRGFVSKVELSHILDAMQADTSVKLPIPESLQAANIPRDSKVSLADLSLWLAELSVADLEDVKWFAESVVKVESELRSVWHSAVEVWREQVATLHARDLHRYLLATQPERVSRWLLLRTSMEEPGKEEPSHQGLPGLGITQPEVEVLFTDEMADAIRACSSEIEPFLMAVELRDQLGRTCFEGEVAQICPPDSDAQASELLAKLTELAAQGRELACLLIHEDTLGFATALVRSRAFSQTAVCAASQLIMVILSYRIHENARDYERLCRQMVARFLEVGFDPSAASLDLQAEAQRLRSGPSLPGRLGLQPRASHESETMADWVGHLVTQPVDFDRGEMLDILIRYDEKRLMLCSDGGERQDETSPVPVSLFSYGRTVVHLLGRLDIASHHSLHEHRTPMRTHVWKFLLNVISRFAPRFSFSVSWGGMLMLGFVVVVVVV</sequence>
<name>A0A813K5N2_POLGL</name>
<dbReference type="AlphaFoldDB" id="A0A813K5N2"/>
<dbReference type="Proteomes" id="UP000626109">
    <property type="component" value="Unassembled WGS sequence"/>
</dbReference>
<accession>A0A813K5N2</accession>
<dbReference type="GO" id="GO:0005509">
    <property type="term" value="F:calcium ion binding"/>
    <property type="evidence" value="ECO:0007669"/>
    <property type="project" value="InterPro"/>
</dbReference>
<organism evidence="3 4">
    <name type="scientific">Polarella glacialis</name>
    <name type="common">Dinoflagellate</name>
    <dbReference type="NCBI Taxonomy" id="89957"/>
    <lineage>
        <taxon>Eukaryota</taxon>
        <taxon>Sar</taxon>
        <taxon>Alveolata</taxon>
        <taxon>Dinophyceae</taxon>
        <taxon>Suessiales</taxon>
        <taxon>Suessiaceae</taxon>
        <taxon>Polarella</taxon>
    </lineage>
</organism>
<protein>
    <recommendedName>
        <fullName evidence="2">EF-hand domain-containing protein</fullName>
    </recommendedName>
</protein>
<dbReference type="InterPro" id="IPR002048">
    <property type="entry name" value="EF_hand_dom"/>
</dbReference>
<dbReference type="PROSITE" id="PS50222">
    <property type="entry name" value="EF_HAND_2"/>
    <property type="match status" value="1"/>
</dbReference>